<dbReference type="Gene3D" id="1.10.240.10">
    <property type="entry name" value="Tyrosyl-Transfer RNA Synthetase"/>
    <property type="match status" value="1"/>
</dbReference>
<keyword evidence="5 9" id="KW-0067">ATP-binding</keyword>
<dbReference type="GO" id="GO:0004830">
    <property type="term" value="F:tryptophan-tRNA ligase activity"/>
    <property type="evidence" value="ECO:0007669"/>
    <property type="project" value="UniProtKB-UniRule"/>
</dbReference>
<dbReference type="AlphaFoldDB" id="H6L3P1"/>
<gene>
    <name evidence="10" type="primary">trpS</name>
    <name evidence="10" type="ordered locus">SGRA_2260</name>
</gene>
<keyword evidence="7 9" id="KW-0030">Aminoacyl-tRNA synthetase</keyword>
<dbReference type="Pfam" id="PF00579">
    <property type="entry name" value="tRNA-synt_1b"/>
    <property type="match status" value="1"/>
</dbReference>
<evidence type="ECO:0000313" key="10">
    <source>
        <dbReference type="EMBL" id="AFC24989.1"/>
    </source>
</evidence>
<evidence type="ECO:0000256" key="1">
    <source>
        <dbReference type="ARBA" id="ARBA00005594"/>
    </source>
</evidence>
<reference evidence="10 11" key="1">
    <citation type="journal article" date="2012" name="Stand. Genomic Sci.">
        <title>Complete genome sequencing and analysis of Saprospira grandis str. Lewin, a predatory marine bacterium.</title>
        <authorList>
            <person name="Saw J.H."/>
            <person name="Yuryev A."/>
            <person name="Kanbe M."/>
            <person name="Hou S."/>
            <person name="Young A.G."/>
            <person name="Aizawa S."/>
            <person name="Alam M."/>
        </authorList>
    </citation>
    <scope>NUCLEOTIDE SEQUENCE [LARGE SCALE GENOMIC DNA]</scope>
    <source>
        <strain evidence="10 11">Lewin</strain>
    </source>
</reference>
<dbReference type="Proteomes" id="UP000007519">
    <property type="component" value="Chromosome"/>
</dbReference>
<evidence type="ECO:0000256" key="5">
    <source>
        <dbReference type="ARBA" id="ARBA00022840"/>
    </source>
</evidence>
<dbReference type="GO" id="GO:0005829">
    <property type="term" value="C:cytosol"/>
    <property type="evidence" value="ECO:0007669"/>
    <property type="project" value="TreeGrafter"/>
</dbReference>
<dbReference type="NCBIfam" id="TIGR00233">
    <property type="entry name" value="trpS"/>
    <property type="match status" value="1"/>
</dbReference>
<evidence type="ECO:0000256" key="3">
    <source>
        <dbReference type="ARBA" id="ARBA00022598"/>
    </source>
</evidence>
<dbReference type="EMBL" id="CP002831">
    <property type="protein sequence ID" value="AFC24989.1"/>
    <property type="molecule type" value="Genomic_DNA"/>
</dbReference>
<name>H6L3P1_SAPGL</name>
<comment type="similarity">
    <text evidence="1 9">Belongs to the class-I aminoacyl-tRNA synthetase family.</text>
</comment>
<dbReference type="PANTHER" id="PTHR43766:SF1">
    <property type="entry name" value="TRYPTOPHAN--TRNA LIGASE, MITOCHONDRIAL"/>
    <property type="match status" value="1"/>
</dbReference>
<dbReference type="KEGG" id="sgn:SGRA_2260"/>
<dbReference type="SUPFAM" id="SSF52374">
    <property type="entry name" value="Nucleotidylyl transferase"/>
    <property type="match status" value="1"/>
</dbReference>
<keyword evidence="3 9" id="KW-0436">Ligase</keyword>
<dbReference type="GO" id="GO:0005524">
    <property type="term" value="F:ATP binding"/>
    <property type="evidence" value="ECO:0007669"/>
    <property type="project" value="UniProtKB-KW"/>
</dbReference>
<evidence type="ECO:0000313" key="11">
    <source>
        <dbReference type="Proteomes" id="UP000007519"/>
    </source>
</evidence>
<sequence length="338" mass="38479">MKKRVLSAIQPTGDLHLGNYFGAVQNWVRLQENYDCTFGVVDYHAMTMPYKTKKLRENSWNMIFNLLALDVKPEYLFLQSLVPEHAELCWILSCFCSYGELSRMTQFKDKSQQVKEGQKDSFISAALFSYPVLQAADILIYRADYVPVGKDQEQHLELTRNIATRFNQAVGKEFFELPEPLFTESPKIRSLADPNRKMSKSLGEKHYISVFEEEARLFKKVGSAVTDTGAEQAQGIMSPGVDNLFTLIKAAGHITEHEQLLAVYQDPNQQLSYKDLKEAAKTALGQLIGGFKEKRAEVLSNKKEYKKQIKASSEEIRKRAQDCIKEVKDLAGLSNVRF</sequence>
<keyword evidence="6 9" id="KW-0648">Protein biosynthesis</keyword>
<dbReference type="InterPro" id="IPR014729">
    <property type="entry name" value="Rossmann-like_a/b/a_fold"/>
</dbReference>
<dbReference type="PRINTS" id="PR01039">
    <property type="entry name" value="TRNASYNTHTRP"/>
</dbReference>
<evidence type="ECO:0000256" key="6">
    <source>
        <dbReference type="ARBA" id="ARBA00022917"/>
    </source>
</evidence>
<evidence type="ECO:0000256" key="2">
    <source>
        <dbReference type="ARBA" id="ARBA00013161"/>
    </source>
</evidence>
<accession>H6L3P1</accession>
<dbReference type="EC" id="6.1.1.2" evidence="2 8"/>
<organism evidence="10 11">
    <name type="scientific">Saprospira grandis (strain Lewin)</name>
    <dbReference type="NCBI Taxonomy" id="984262"/>
    <lineage>
        <taxon>Bacteria</taxon>
        <taxon>Pseudomonadati</taxon>
        <taxon>Bacteroidota</taxon>
        <taxon>Saprospiria</taxon>
        <taxon>Saprospirales</taxon>
        <taxon>Saprospiraceae</taxon>
        <taxon>Saprospira</taxon>
    </lineage>
</organism>
<proteinExistence type="inferred from homology"/>
<dbReference type="PROSITE" id="PS00178">
    <property type="entry name" value="AA_TRNA_LIGASE_I"/>
    <property type="match status" value="1"/>
</dbReference>
<dbReference type="InterPro" id="IPR001412">
    <property type="entry name" value="aa-tRNA-synth_I_CS"/>
</dbReference>
<protein>
    <recommendedName>
        <fullName evidence="2 8">Tryptophan--tRNA ligase</fullName>
        <ecNumber evidence="2 8">6.1.1.2</ecNumber>
    </recommendedName>
</protein>
<evidence type="ECO:0000256" key="7">
    <source>
        <dbReference type="ARBA" id="ARBA00023146"/>
    </source>
</evidence>
<dbReference type="InterPro" id="IPR002305">
    <property type="entry name" value="aa-tRNA-synth_Ic"/>
</dbReference>
<dbReference type="PANTHER" id="PTHR43766">
    <property type="entry name" value="TRYPTOPHAN--TRNA LIGASE, MITOCHONDRIAL"/>
    <property type="match status" value="1"/>
</dbReference>
<dbReference type="eggNOG" id="COG0180">
    <property type="taxonomic scope" value="Bacteria"/>
</dbReference>
<evidence type="ECO:0000256" key="9">
    <source>
        <dbReference type="RuleBase" id="RU363036"/>
    </source>
</evidence>
<dbReference type="Gene3D" id="3.40.50.620">
    <property type="entry name" value="HUPs"/>
    <property type="match status" value="1"/>
</dbReference>
<evidence type="ECO:0000256" key="4">
    <source>
        <dbReference type="ARBA" id="ARBA00022741"/>
    </source>
</evidence>
<dbReference type="InterPro" id="IPR002306">
    <property type="entry name" value="Trp-tRNA-ligase"/>
</dbReference>
<dbReference type="InterPro" id="IPR050203">
    <property type="entry name" value="Trp-tRNA_synthetase"/>
</dbReference>
<dbReference type="RefSeq" id="WP_015692604.1">
    <property type="nucleotide sequence ID" value="NC_016940.1"/>
</dbReference>
<dbReference type="OrthoDB" id="9801042at2"/>
<dbReference type="CDD" id="cd00806">
    <property type="entry name" value="TrpRS_core"/>
    <property type="match status" value="1"/>
</dbReference>
<dbReference type="HOGENOM" id="CLU_029244_1_1_10"/>
<dbReference type="GO" id="GO:0006436">
    <property type="term" value="P:tryptophanyl-tRNA aminoacylation"/>
    <property type="evidence" value="ECO:0007669"/>
    <property type="project" value="UniProtKB-UniRule"/>
</dbReference>
<keyword evidence="11" id="KW-1185">Reference proteome</keyword>
<evidence type="ECO:0000256" key="8">
    <source>
        <dbReference type="NCBIfam" id="TIGR00233"/>
    </source>
</evidence>
<keyword evidence="4 9" id="KW-0547">Nucleotide-binding</keyword>
<dbReference type="STRING" id="984262.SGRA_2260"/>